<dbReference type="InterPro" id="IPR006076">
    <property type="entry name" value="FAD-dep_OxRdtase"/>
</dbReference>
<dbReference type="OrthoDB" id="424974at2759"/>
<evidence type="ECO:0000256" key="2">
    <source>
        <dbReference type="ARBA" id="ARBA00010989"/>
    </source>
</evidence>
<organism evidence="10">
    <name type="scientific">Aureococcus anophagefferens</name>
    <name type="common">Harmful bloom alga</name>
    <dbReference type="NCBI Taxonomy" id="44056"/>
    <lineage>
        <taxon>Eukaryota</taxon>
        <taxon>Sar</taxon>
        <taxon>Stramenopiles</taxon>
        <taxon>Ochrophyta</taxon>
        <taxon>Pelagophyceae</taxon>
        <taxon>Pelagomonadales</taxon>
        <taxon>Pelagomonadaceae</taxon>
        <taxon>Aureococcus</taxon>
    </lineage>
</organism>
<protein>
    <recommendedName>
        <fullName evidence="8">FAD dependent oxidoreductase domain-containing protein</fullName>
    </recommendedName>
</protein>
<evidence type="ECO:0000313" key="9">
    <source>
        <dbReference type="EMBL" id="EGB12818.1"/>
    </source>
</evidence>
<feature type="compositionally biased region" description="Polar residues" evidence="7">
    <location>
        <begin position="63"/>
        <end position="74"/>
    </location>
</feature>
<dbReference type="PANTHER" id="PTHR10961:SF10">
    <property type="entry name" value="FAD DEPENDENT OXIDOREDUCTASE DOMAIN-CONTAINING PROTEIN"/>
    <property type="match status" value="1"/>
</dbReference>
<feature type="compositionally biased region" description="Basic and acidic residues" evidence="7">
    <location>
        <begin position="79"/>
        <end position="90"/>
    </location>
</feature>
<dbReference type="GO" id="GO:0050660">
    <property type="term" value="F:flavin adenine dinucleotide binding"/>
    <property type="evidence" value="ECO:0007669"/>
    <property type="project" value="InterPro"/>
</dbReference>
<evidence type="ECO:0000256" key="6">
    <source>
        <dbReference type="SAM" id="Coils"/>
    </source>
</evidence>
<feature type="region of interest" description="Disordered" evidence="7">
    <location>
        <begin position="1"/>
        <end position="112"/>
    </location>
</feature>
<dbReference type="KEGG" id="aaf:AURANDRAFT_60906"/>
<dbReference type="InterPro" id="IPR015915">
    <property type="entry name" value="Kelch-typ_b-propeller"/>
</dbReference>
<proteinExistence type="inferred from homology"/>
<accession>F0XWQ9</accession>
<dbReference type="SUPFAM" id="SSF51905">
    <property type="entry name" value="FAD/NAD(P)-binding domain"/>
    <property type="match status" value="1"/>
</dbReference>
<feature type="compositionally biased region" description="Acidic residues" evidence="7">
    <location>
        <begin position="97"/>
        <end position="106"/>
    </location>
</feature>
<feature type="coiled-coil region" evidence="6">
    <location>
        <begin position="771"/>
        <end position="806"/>
    </location>
</feature>
<evidence type="ECO:0000259" key="8">
    <source>
        <dbReference type="Pfam" id="PF01266"/>
    </source>
</evidence>
<gene>
    <name evidence="9" type="ORF">AURANDRAFT_60906</name>
</gene>
<keyword evidence="3" id="KW-0285">Flavoprotein</keyword>
<keyword evidence="5" id="KW-0560">Oxidoreductase</keyword>
<dbReference type="PANTHER" id="PTHR10961">
    <property type="entry name" value="PEROXISOMAL SARCOSINE OXIDASE"/>
    <property type="match status" value="1"/>
</dbReference>
<comment type="cofactor">
    <cofactor evidence="1">
        <name>FAD</name>
        <dbReference type="ChEBI" id="CHEBI:57692"/>
    </cofactor>
</comment>
<sequence>MASWAHPSSCADIAVDTDDESVEPCEPHAALDLGDDASPRMYESADFGDLEQVGGRDPVPIFNASSQWRRQVTSAKLAEGGRRPERRGSDPFHFMGEDSDDGESEGGGDPALQSTEAMMRFMMCVGGEEGKTYDEVVSHHYRPCELTPADAFYDEIEELKKQVAALDEPRRRGDALPWQQGDDHCAVPGCTGASPDEGRRKRGPPHVCEDFEEDDFPEPPARDAAPAANRGGDRLFALSEVLELHVYAFLDGASLARFEISFRGARARCAPRWPRLFAARFGGDAVAGGRTAYGAGCRDLGNALAWAPLDVDCDGVSLGRGSAAVAFRWSDGQPFGCAIHGGGDGILVLEDCFRAGAETLRGGKLARGSMGPRSHVDLRSLRRGGSSTHALLVHGGLVDLARTALAYVVCRDELEGEVYVTAREVRPHADMWPTVHHSLDVLGGPRGEVAVKLGGQRFDGEPVPDCFALALDGLGHPAAGDGWVAVGDGGPVPPARACHCTCAAGASLVVAGGLRLDAPGGTLTDVWVLDAGSLSEPAAWAWSRCAVDPAAVRRPPAWRDDDGSSNGPWVFGVGYGAALAGPPVAVSQRVPTRGTAFALWRCSLLEAARRDNGLDLYLAGDGGVAAVSLDLSDGGGRPAPAIARARSLVDAPPAPEAGDERHAKRRFDAAFFRAGKVLLCFGGNDGERDRAWYDLAGHCWLDCHALDAAAGQWRRVDAPRRRGDVALPLASPAGDGCLLFSNGDGDGALRAERLAWKREPEGDGAGVAQDAAAAERRRLAAEAAKAAAAEEAAAEAKAAADAKAAEAKAAADAKAEATAAAKAAKAAAPAPAAPAPEAPAPEARALAAASKPAIAGPECTSRIVMELNRKERRKLAAEAAKAAAAEEAAAVEEAAEAAKAAAPAPEARTAASKPAIAGPECTTAEIVTRTRRLSTVTECDTLGAVCVVGAGPLGSAAARHLLELGAASVVVLDGAASAATRRRGSHHDGARLIRAADAEGDEVWSRRNAAALAAFPALEAASGVPFFTNSGALVLGPEAFVARAARAAERAGAALERLGDAASRYPFLAPREGCGAACVDGAAGWIDPDAMIRAQLAAAARAHPGKLEVLAGVAVEVSQTWEGVRVATDAGEDVLADRCVICAGAHTRTLAGGLDGVVVSRRTVALLEVSEATAAELSRSMPTIKYCFELASADGGGADEQSRVEAASVYVLPPVRYEDLGGGWFVKIGGGPNDPMAEDPGSEAIDAWLATEGDAATADWLAGVGRELLAGVAFVGDGHRSKACVTTIGGTDVRVAFAVPRRRVAAVSLCCGKAAGPADAIGREIAAAVAVASRLEDAGVSKPAPAAASRVPDEGASKPAE</sequence>
<dbReference type="Pfam" id="PF01266">
    <property type="entry name" value="DAO"/>
    <property type="match status" value="1"/>
</dbReference>
<evidence type="ECO:0000256" key="7">
    <source>
        <dbReference type="SAM" id="MobiDB-lite"/>
    </source>
</evidence>
<evidence type="ECO:0000313" key="10">
    <source>
        <dbReference type="Proteomes" id="UP000002729"/>
    </source>
</evidence>
<evidence type="ECO:0000256" key="1">
    <source>
        <dbReference type="ARBA" id="ARBA00001974"/>
    </source>
</evidence>
<feature type="domain" description="FAD dependent oxidoreductase" evidence="8">
    <location>
        <begin position="945"/>
        <end position="1327"/>
    </location>
</feature>
<dbReference type="GO" id="GO:0008115">
    <property type="term" value="F:sarcosine oxidase activity"/>
    <property type="evidence" value="ECO:0007669"/>
    <property type="project" value="TreeGrafter"/>
</dbReference>
<dbReference type="InParanoid" id="F0XWQ9"/>
<dbReference type="InterPro" id="IPR036188">
    <property type="entry name" value="FAD/NAD-bd_sf"/>
</dbReference>
<feature type="coiled-coil region" evidence="6">
    <location>
        <begin position="867"/>
        <end position="901"/>
    </location>
</feature>
<feature type="region of interest" description="Disordered" evidence="7">
    <location>
        <begin position="1337"/>
        <end position="1361"/>
    </location>
</feature>
<keyword evidence="10" id="KW-1185">Reference proteome</keyword>
<evidence type="ECO:0000256" key="3">
    <source>
        <dbReference type="ARBA" id="ARBA00022630"/>
    </source>
</evidence>
<dbReference type="Gene3D" id="3.50.50.60">
    <property type="entry name" value="FAD/NAD(P)-binding domain"/>
    <property type="match status" value="1"/>
</dbReference>
<evidence type="ECO:0000256" key="4">
    <source>
        <dbReference type="ARBA" id="ARBA00022827"/>
    </source>
</evidence>
<dbReference type="GeneID" id="20223227"/>
<keyword evidence="4" id="KW-0274">FAD</keyword>
<dbReference type="Gene3D" id="3.30.9.10">
    <property type="entry name" value="D-Amino Acid Oxidase, subunit A, domain 2"/>
    <property type="match status" value="1"/>
</dbReference>
<dbReference type="SUPFAM" id="SSF50965">
    <property type="entry name" value="Galactose oxidase, central domain"/>
    <property type="match status" value="1"/>
</dbReference>
<name>F0XWQ9_AURAN</name>
<dbReference type="EMBL" id="GL833120">
    <property type="protein sequence ID" value="EGB12818.1"/>
    <property type="molecule type" value="Genomic_DNA"/>
</dbReference>
<reference evidence="9 10" key="1">
    <citation type="journal article" date="2011" name="Proc. Natl. Acad. Sci. U.S.A.">
        <title>Niche of harmful alga Aureococcus anophagefferens revealed through ecogenomics.</title>
        <authorList>
            <person name="Gobler C.J."/>
            <person name="Berry D.L."/>
            <person name="Dyhrman S.T."/>
            <person name="Wilhelm S.W."/>
            <person name="Salamov A."/>
            <person name="Lobanov A.V."/>
            <person name="Zhang Y."/>
            <person name="Collier J.L."/>
            <person name="Wurch L.L."/>
            <person name="Kustka A.B."/>
            <person name="Dill B.D."/>
            <person name="Shah M."/>
            <person name="VerBerkmoes N.C."/>
            <person name="Kuo A."/>
            <person name="Terry A."/>
            <person name="Pangilinan J."/>
            <person name="Lindquist E.A."/>
            <person name="Lucas S."/>
            <person name="Paulsen I.T."/>
            <person name="Hattenrath-Lehmann T.K."/>
            <person name="Talmage S.C."/>
            <person name="Walker E.A."/>
            <person name="Koch F."/>
            <person name="Burson A.M."/>
            <person name="Marcoval M.A."/>
            <person name="Tang Y.Z."/>
            <person name="Lecleir G.R."/>
            <person name="Coyne K.J."/>
            <person name="Berg G.M."/>
            <person name="Bertrand E.M."/>
            <person name="Saito M.A."/>
            <person name="Gladyshev V.N."/>
            <person name="Grigoriev I.V."/>
        </authorList>
    </citation>
    <scope>NUCLEOTIDE SEQUENCE [LARGE SCALE GENOMIC DNA]</scope>
    <source>
        <strain evidence="10">CCMP 1984</strain>
    </source>
</reference>
<dbReference type="InterPro" id="IPR045170">
    <property type="entry name" value="MTOX"/>
</dbReference>
<dbReference type="InterPro" id="IPR011043">
    <property type="entry name" value="Gal_Oxase/kelch_b-propeller"/>
</dbReference>
<dbReference type="eggNOG" id="ENOG502S1Z1">
    <property type="taxonomic scope" value="Eukaryota"/>
</dbReference>
<comment type="similarity">
    <text evidence="2">Belongs to the MSOX/MTOX family.</text>
</comment>
<feature type="compositionally biased region" description="Basic and acidic residues" evidence="7">
    <location>
        <begin position="1351"/>
        <end position="1361"/>
    </location>
</feature>
<dbReference type="Gene3D" id="2.120.10.80">
    <property type="entry name" value="Kelch-type beta propeller"/>
    <property type="match status" value="1"/>
</dbReference>
<evidence type="ECO:0000256" key="5">
    <source>
        <dbReference type="ARBA" id="ARBA00023002"/>
    </source>
</evidence>
<keyword evidence="6" id="KW-0175">Coiled coil</keyword>
<dbReference type="RefSeq" id="XP_009032457.1">
    <property type="nucleotide sequence ID" value="XM_009034209.1"/>
</dbReference>
<dbReference type="Proteomes" id="UP000002729">
    <property type="component" value="Unassembled WGS sequence"/>
</dbReference>